<evidence type="ECO:0000313" key="4">
    <source>
        <dbReference type="EMBL" id="BCI91302.1"/>
    </source>
</evidence>
<dbReference type="PANTHER" id="PTHR43872">
    <property type="entry name" value="MONOOXYGENASE, PUTATIVE (AFU_ORTHOLOGUE AFUA_8G02570)-RELATED"/>
    <property type="match status" value="1"/>
</dbReference>
<dbReference type="EMBL" id="AP023343">
    <property type="protein sequence ID" value="BCI91302.1"/>
    <property type="molecule type" value="Genomic_DNA"/>
</dbReference>
<gene>
    <name evidence="4" type="ORF">NIIDMKKI_65080</name>
</gene>
<accession>A0A7G1IMN2</accession>
<dbReference type="Gene3D" id="3.50.50.60">
    <property type="entry name" value="FAD/NAD(P)-binding domain"/>
    <property type="match status" value="1"/>
</dbReference>
<dbReference type="InterPro" id="IPR036188">
    <property type="entry name" value="FAD/NAD-bd_sf"/>
</dbReference>
<dbReference type="SUPFAM" id="SSF51905">
    <property type="entry name" value="FAD/NAD(P)-binding domain"/>
    <property type="match status" value="1"/>
</dbReference>
<dbReference type="Proteomes" id="UP000516380">
    <property type="component" value="Chromosome"/>
</dbReference>
<keyword evidence="5" id="KW-1185">Reference proteome</keyword>
<evidence type="ECO:0000256" key="2">
    <source>
        <dbReference type="ARBA" id="ARBA00010139"/>
    </source>
</evidence>
<proteinExistence type="inferred from homology"/>
<organism evidence="4 5">
    <name type="scientific">Mycobacterium kansasii</name>
    <dbReference type="NCBI Taxonomy" id="1768"/>
    <lineage>
        <taxon>Bacteria</taxon>
        <taxon>Bacillati</taxon>
        <taxon>Actinomycetota</taxon>
        <taxon>Actinomycetes</taxon>
        <taxon>Mycobacteriales</taxon>
        <taxon>Mycobacteriaceae</taxon>
        <taxon>Mycobacterium</taxon>
    </lineage>
</organism>
<comment type="cofactor">
    <cofactor evidence="1">
        <name>FAD</name>
        <dbReference type="ChEBI" id="CHEBI:57692"/>
    </cofactor>
</comment>
<evidence type="ECO:0000313" key="5">
    <source>
        <dbReference type="Proteomes" id="UP000516380"/>
    </source>
</evidence>
<dbReference type="GO" id="GO:0004497">
    <property type="term" value="F:monooxygenase activity"/>
    <property type="evidence" value="ECO:0007669"/>
    <property type="project" value="UniProtKB-KW"/>
</dbReference>
<name>A0A7G1IMN2_MYCKA</name>
<sequence length="127" mass="14645">MRSDSSIFTLSFPYEPWTRKEGVADGEHIREYLTTTAHKYGIDRHIRFNSHVLAADWDSATDTWTLTFEQGGVAQQCRSRFVFFGSGYYNYDQGYTPSSPASNSSAAPWCIRSTGRKTWTTPARRWW</sequence>
<keyword evidence="3" id="KW-0503">Monooxygenase</keyword>
<evidence type="ECO:0000256" key="1">
    <source>
        <dbReference type="ARBA" id="ARBA00001974"/>
    </source>
</evidence>
<evidence type="ECO:0000256" key="3">
    <source>
        <dbReference type="ARBA" id="ARBA00023033"/>
    </source>
</evidence>
<dbReference type="InterPro" id="IPR051820">
    <property type="entry name" value="FAD-binding_MO"/>
</dbReference>
<reference evidence="4 5" key="1">
    <citation type="submission" date="2020-07" db="EMBL/GenBank/DDBJ databases">
        <title>Mycobacterium kansasii (former subtype) with zoonotic potential isolated from diseased indoor pet cat, Japan.</title>
        <authorList>
            <person name="Fukano H."/>
            <person name="Terazono T."/>
            <person name="Hoshino Y."/>
        </authorList>
    </citation>
    <scope>NUCLEOTIDE SEQUENCE [LARGE SCALE GENOMIC DNA]</scope>
    <source>
        <strain evidence="4 5">Kuro-I</strain>
    </source>
</reference>
<comment type="similarity">
    <text evidence="2">Belongs to the FAD-binding monooxygenase family.</text>
</comment>
<keyword evidence="3" id="KW-0560">Oxidoreductase</keyword>
<dbReference type="AlphaFoldDB" id="A0A7G1IMN2"/>
<dbReference type="PANTHER" id="PTHR43872:SF1">
    <property type="entry name" value="MONOOXYGENASE, PUTATIVE (AFU_ORTHOLOGUE AFUA_8G02570)-RELATED"/>
    <property type="match status" value="1"/>
</dbReference>
<protein>
    <submittedName>
        <fullName evidence="4">Uncharacterized protein</fullName>
    </submittedName>
</protein>